<dbReference type="PANTHER" id="PTHR12697">
    <property type="entry name" value="PBS LYASE HEAT-LIKE PROTEIN"/>
    <property type="match status" value="1"/>
</dbReference>
<reference evidence="2" key="1">
    <citation type="submission" date="2023-10" db="EMBL/GenBank/DDBJ databases">
        <authorList>
            <person name="Chen Y."/>
            <person name="Shah S."/>
            <person name="Dougan E. K."/>
            <person name="Thang M."/>
            <person name="Chan C."/>
        </authorList>
    </citation>
    <scope>NUCLEOTIDE SEQUENCE [LARGE SCALE GENOMIC DNA]</scope>
</reference>
<gene>
    <name evidence="2" type="ORF">PCOR1329_LOCUS21568</name>
</gene>
<feature type="region of interest" description="Disordered" evidence="1">
    <location>
        <begin position="255"/>
        <end position="278"/>
    </location>
</feature>
<dbReference type="PANTHER" id="PTHR12697:SF5">
    <property type="entry name" value="DEOXYHYPUSINE HYDROXYLASE"/>
    <property type="match status" value="1"/>
</dbReference>
<evidence type="ECO:0000256" key="1">
    <source>
        <dbReference type="SAM" id="MobiDB-lite"/>
    </source>
</evidence>
<dbReference type="InterPro" id="IPR016024">
    <property type="entry name" value="ARM-type_fold"/>
</dbReference>
<evidence type="ECO:0000313" key="2">
    <source>
        <dbReference type="EMBL" id="CAK0819620.1"/>
    </source>
</evidence>
<evidence type="ECO:0008006" key="4">
    <source>
        <dbReference type="Google" id="ProtNLM"/>
    </source>
</evidence>
<dbReference type="EMBL" id="CAUYUJ010007113">
    <property type="protein sequence ID" value="CAK0819620.1"/>
    <property type="molecule type" value="Genomic_DNA"/>
</dbReference>
<accession>A0ABN9RN49</accession>
<sequence length="445" mass="45516">MALAAAGPHNGEDFLLGLKSSDSRVVCRTLATIADLGEGGAASLGYGPDVAALTRHADEMVALAAAEAIGQMGAAGLQHMDALARLLAGPGSKRRTFAVGALGLLGEAAGAHVGSIAALLEDPDPSLRASCCVALGSMHASTEVEKVARCLSDSHPAVVRGAITALALLDTGALAKQVAEKLTDTSRDVRIAAILYFGKFEDAVPQHRDAVCAALRDKDANVRAAAVTLFGTLKDPRRPRPWCRASPHCWGTRSPAPGPLRRWPSAGSAAPPRRGPRMSRACCWTSPRTIAAACALGDLGTGPVDEVAALLDEPSAPVKAAAATACGKLTASAPEADVAARVSALLTDTSPAVRAAALGALRLMGDEGAVFTDTFKGMFADRSRAVRAAAIRAFGGVGLKGQCYAPDICRCIYDGDADIRAAALEIGQGGSGQRPPPAGTQQRRV</sequence>
<dbReference type="SUPFAM" id="SSF48371">
    <property type="entry name" value="ARM repeat"/>
    <property type="match status" value="1"/>
</dbReference>
<dbReference type="Pfam" id="PF13646">
    <property type="entry name" value="HEAT_2"/>
    <property type="match status" value="1"/>
</dbReference>
<dbReference type="InterPro" id="IPR011989">
    <property type="entry name" value="ARM-like"/>
</dbReference>
<dbReference type="Proteomes" id="UP001189429">
    <property type="component" value="Unassembled WGS sequence"/>
</dbReference>
<evidence type="ECO:0000313" key="3">
    <source>
        <dbReference type="Proteomes" id="UP001189429"/>
    </source>
</evidence>
<name>A0ABN9RN49_9DINO</name>
<comment type="caution">
    <text evidence="2">The sequence shown here is derived from an EMBL/GenBank/DDBJ whole genome shotgun (WGS) entry which is preliminary data.</text>
</comment>
<protein>
    <recommendedName>
        <fullName evidence="4">HEAT repeat domain-containing protein</fullName>
    </recommendedName>
</protein>
<proteinExistence type="predicted"/>
<dbReference type="Gene3D" id="1.25.10.10">
    <property type="entry name" value="Leucine-rich Repeat Variant"/>
    <property type="match status" value="3"/>
</dbReference>
<keyword evidence="3" id="KW-1185">Reference proteome</keyword>
<organism evidence="2 3">
    <name type="scientific">Prorocentrum cordatum</name>
    <dbReference type="NCBI Taxonomy" id="2364126"/>
    <lineage>
        <taxon>Eukaryota</taxon>
        <taxon>Sar</taxon>
        <taxon>Alveolata</taxon>
        <taxon>Dinophyceae</taxon>
        <taxon>Prorocentrales</taxon>
        <taxon>Prorocentraceae</taxon>
        <taxon>Prorocentrum</taxon>
    </lineage>
</organism>